<evidence type="ECO:0000256" key="2">
    <source>
        <dbReference type="ARBA" id="ARBA00004496"/>
    </source>
</evidence>
<keyword evidence="5" id="KW-0966">Cell projection</keyword>
<comment type="subcellular location">
    <subcellularLocation>
        <location evidence="1">Cell projection</location>
        <location evidence="1">Cilium</location>
    </subcellularLocation>
    <subcellularLocation>
        <location evidence="2">Cytoplasm</location>
    </subcellularLocation>
</comment>
<evidence type="ECO:0000256" key="4">
    <source>
        <dbReference type="ARBA" id="ARBA00023069"/>
    </source>
</evidence>
<evidence type="ECO:0000313" key="7">
    <source>
        <dbReference type="Ensembl" id="ENSSSCP00040028648.1"/>
    </source>
</evidence>
<evidence type="ECO:0000313" key="8">
    <source>
        <dbReference type="Proteomes" id="UP000694722"/>
    </source>
</evidence>
<evidence type="ECO:0000256" key="5">
    <source>
        <dbReference type="ARBA" id="ARBA00023273"/>
    </source>
</evidence>
<sequence length="692" mass="77873">MASRSLEESMGAVQMGLVRMLKGFQSKILPPLSPKVVTEEEVNRMLTPSEFLKEMSLTTEQRLAHTRIMCRPQIIELLDMGETTRQKFPGIDLDQALFQPFPSEIVFQNYTPCEVYEVPLVLRNNDKIPRMVKIVEESSPYFKVISPKDISHKVAPGVPSVFRILFTPEENKDYAHMLTCVTEREKFIVPIRARGARAILDFPDMLNFSTCPVKYSTQKILLVRNIGNKDAVFHIKTHRPFSIEPSVGTLNVGESMQMEVDFQPQTVGNHSQRLIVGYDTGEKVFISLYGAAIDMNIRLDKNSLTLEKTYITLVNQRTVTIHNRSNIIAHFQWKVFATQEEDNRVKHRVCDDLIKEEKNEIDEFLEECVTDPSLRERLSIFSRTFENQRSLVQTDSMLFLNDIFTIDPLEGEVWPNSSADITVYFNPREAKLYQQTVYCDISGREIRLPLRIKGEGMGPKIHFDFELLDIGKVFVGSVHCYEAVLSNKGSIDALFSVIPPTSAMGACFVFSPKEGIIEPSGVQAIQISFSSAILGHFEEEFLVSVNGSPEPVKLTIRGCVIGPTFHFNVPALHFGDVAFGFPHTLICSLNNTSLVPMTFKLRIPGDGVGHKSISSCEHYLDKKTSSWNKAEAPVMRPQEFTITPSCGTIRSQGFAAIRVTLCSNTVQEYELALVVDVEGIGEEVLALLITAR</sequence>
<dbReference type="AlphaFoldDB" id="A0A8D1EVY6"/>
<dbReference type="SUPFAM" id="SSF49354">
    <property type="entry name" value="PapD-like"/>
    <property type="match status" value="1"/>
</dbReference>
<dbReference type="GO" id="GO:0005737">
    <property type="term" value="C:cytoplasm"/>
    <property type="evidence" value="ECO:0007669"/>
    <property type="project" value="UniProtKB-SubCell"/>
</dbReference>
<reference evidence="7" key="1">
    <citation type="submission" date="2025-08" db="UniProtKB">
        <authorList>
            <consortium name="Ensembl"/>
        </authorList>
    </citation>
    <scope>IDENTIFICATION</scope>
</reference>
<dbReference type="GO" id="GO:0005929">
    <property type="term" value="C:cilium"/>
    <property type="evidence" value="ECO:0007669"/>
    <property type="project" value="UniProtKB-SubCell"/>
</dbReference>
<dbReference type="Ensembl" id="ENSSSCT00040067429.1">
    <property type="protein sequence ID" value="ENSSSCP00040028648.1"/>
    <property type="gene ID" value="ENSSSCG00040049991.1"/>
</dbReference>
<dbReference type="PANTHER" id="PTHR23053">
    <property type="entry name" value="DLEC1 DELETED IN LUNG AND ESOPHAGEAL CANCER 1"/>
    <property type="match status" value="1"/>
</dbReference>
<accession>A0A8D1EVY6</accession>
<evidence type="ECO:0000256" key="3">
    <source>
        <dbReference type="ARBA" id="ARBA00022490"/>
    </source>
</evidence>
<dbReference type="InterPro" id="IPR053879">
    <property type="entry name" value="HYDIN_VesB_CFA65-like_Ig"/>
</dbReference>
<feature type="domain" description="HYDIN/VesB/CFA65-like Ig-like" evidence="6">
    <location>
        <begin position="459"/>
        <end position="559"/>
    </location>
</feature>
<keyword evidence="3" id="KW-0963">Cytoplasm</keyword>
<keyword evidence="4" id="KW-0969">Cilium</keyword>
<organism evidence="7 8">
    <name type="scientific">Sus scrofa</name>
    <name type="common">Pig</name>
    <dbReference type="NCBI Taxonomy" id="9823"/>
    <lineage>
        <taxon>Eukaryota</taxon>
        <taxon>Metazoa</taxon>
        <taxon>Chordata</taxon>
        <taxon>Craniata</taxon>
        <taxon>Vertebrata</taxon>
        <taxon>Euteleostomi</taxon>
        <taxon>Mammalia</taxon>
        <taxon>Eutheria</taxon>
        <taxon>Laurasiatheria</taxon>
        <taxon>Artiodactyla</taxon>
        <taxon>Suina</taxon>
        <taxon>Suidae</taxon>
        <taxon>Sus</taxon>
    </lineage>
</organism>
<name>A0A8D1EVY6_PIG</name>
<evidence type="ECO:0000256" key="1">
    <source>
        <dbReference type="ARBA" id="ARBA00004138"/>
    </source>
</evidence>
<protein>
    <recommendedName>
        <fullName evidence="6">HYDIN/VesB/CFA65-like Ig-like domain-containing protein</fullName>
    </recommendedName>
</protein>
<dbReference type="PANTHER" id="PTHR23053:SF0">
    <property type="entry name" value="HYDROCEPHALUS-INDUCING PROTEIN HOMOLOG"/>
    <property type="match status" value="1"/>
</dbReference>
<evidence type="ECO:0000259" key="6">
    <source>
        <dbReference type="Pfam" id="PF22544"/>
    </source>
</evidence>
<dbReference type="Proteomes" id="UP000694722">
    <property type="component" value="Unplaced"/>
</dbReference>
<dbReference type="InterPro" id="IPR008962">
    <property type="entry name" value="PapD-like_sf"/>
</dbReference>
<proteinExistence type="predicted"/>
<dbReference type="InterPro" id="IPR013783">
    <property type="entry name" value="Ig-like_fold"/>
</dbReference>
<dbReference type="Pfam" id="PF22544">
    <property type="entry name" value="HYDIN_VesB_CFA65-like_Ig"/>
    <property type="match status" value="2"/>
</dbReference>
<dbReference type="Gene3D" id="2.60.40.10">
    <property type="entry name" value="Immunoglobulins"/>
    <property type="match status" value="4"/>
</dbReference>
<feature type="domain" description="HYDIN/VesB/CFA65-like Ig-like" evidence="6">
    <location>
        <begin position="198"/>
        <end position="291"/>
    </location>
</feature>
<dbReference type="InterPro" id="IPR033305">
    <property type="entry name" value="Hydin-like"/>
</dbReference>